<evidence type="ECO:0000259" key="5">
    <source>
        <dbReference type="Pfam" id="PF00151"/>
    </source>
</evidence>
<dbReference type="InterPro" id="IPR029058">
    <property type="entry name" value="AB_hydrolase_fold"/>
</dbReference>
<dbReference type="SUPFAM" id="SSF53474">
    <property type="entry name" value="alpha/beta-Hydrolases"/>
    <property type="match status" value="1"/>
</dbReference>
<comment type="similarity">
    <text evidence="2 4">Belongs to the AB hydrolase superfamily. Lipase family.</text>
</comment>
<dbReference type="GO" id="GO:0005615">
    <property type="term" value="C:extracellular space"/>
    <property type="evidence" value="ECO:0007669"/>
    <property type="project" value="TreeGrafter"/>
</dbReference>
<feature type="domain" description="Lipase" evidence="5">
    <location>
        <begin position="33"/>
        <end position="283"/>
    </location>
</feature>
<feature type="non-terminal residue" evidence="6">
    <location>
        <position position="1"/>
    </location>
</feature>
<dbReference type="FunFam" id="3.40.50.1820:FF:000076">
    <property type="entry name" value="phospholipase A1"/>
    <property type="match status" value="1"/>
</dbReference>
<dbReference type="InterPro" id="IPR033906">
    <property type="entry name" value="Lipase_N"/>
</dbReference>
<evidence type="ECO:0000256" key="2">
    <source>
        <dbReference type="ARBA" id="ARBA00010701"/>
    </source>
</evidence>
<sequence length="444" mass="49936">GLSKSSTQVPTSADEEKSEINVGPCTWVINRKCPDDRIGFYLFTRHNTKDRQYIHIDSNLKLSNISVSYFDPKYPVKIIIHGYNSDMFLQPLIDMKDEFLQRSNYNLIYVDWSDLAPSPCYLSAVHNIKHTGACIAQLVERVLDLGTDDIHVIGFSLGAQVTNYIALNLKSFQLPRITGLDPALPLFTFVPKDEKLDASDADFVDVIHTNALLQGKIERCGHADFYMNGGVLQPGCFGAGSNPFACSHHRAPDYYAESIRSFRGFWGWPCRSYINYLLGLCPKSDRIVVAGEDCRSETRGMFLVTTNSVSPFAIGRWTDNVGVGDKISKVSFADPLQRQIDPFGKIEGHFNNLDIFPTPYSQDPNGSDWPYFDQPSEDSLRLEEIKLRILSASTEQNDSNVISMQKLKTSLSAEETLIARYKNNLTKGFIDDKVFKVPEVILNN</sequence>
<dbReference type="Proteomes" id="UP001151699">
    <property type="component" value="Unassembled WGS sequence"/>
</dbReference>
<dbReference type="GO" id="GO:0017171">
    <property type="term" value="F:serine hydrolase activity"/>
    <property type="evidence" value="ECO:0007669"/>
    <property type="project" value="TreeGrafter"/>
</dbReference>
<name>A0A9Q0MLF9_9DIPT</name>
<dbReference type="InterPro" id="IPR000734">
    <property type="entry name" value="TAG_lipase"/>
</dbReference>
<dbReference type="GO" id="GO:0016042">
    <property type="term" value="P:lipid catabolic process"/>
    <property type="evidence" value="ECO:0007669"/>
    <property type="project" value="TreeGrafter"/>
</dbReference>
<protein>
    <submittedName>
        <fullName evidence="6">Pancreatic lipase-related protein 3</fullName>
    </submittedName>
</protein>
<dbReference type="InterPro" id="IPR013818">
    <property type="entry name" value="Lipase"/>
</dbReference>
<reference evidence="6" key="1">
    <citation type="submission" date="2022-07" db="EMBL/GenBank/DDBJ databases">
        <authorList>
            <person name="Trinca V."/>
            <person name="Uliana J.V.C."/>
            <person name="Torres T.T."/>
            <person name="Ward R.J."/>
            <person name="Monesi N."/>
        </authorList>
    </citation>
    <scope>NUCLEOTIDE SEQUENCE</scope>
    <source>
        <strain evidence="6">HSMRA1968</strain>
        <tissue evidence="6">Whole embryos</tissue>
    </source>
</reference>
<dbReference type="Gene3D" id="3.40.50.1820">
    <property type="entry name" value="alpha/beta hydrolase"/>
    <property type="match status" value="1"/>
</dbReference>
<organism evidence="6 7">
    <name type="scientific">Pseudolycoriella hygida</name>
    <dbReference type="NCBI Taxonomy" id="35572"/>
    <lineage>
        <taxon>Eukaryota</taxon>
        <taxon>Metazoa</taxon>
        <taxon>Ecdysozoa</taxon>
        <taxon>Arthropoda</taxon>
        <taxon>Hexapoda</taxon>
        <taxon>Insecta</taxon>
        <taxon>Pterygota</taxon>
        <taxon>Neoptera</taxon>
        <taxon>Endopterygota</taxon>
        <taxon>Diptera</taxon>
        <taxon>Nematocera</taxon>
        <taxon>Sciaroidea</taxon>
        <taxon>Sciaridae</taxon>
        <taxon>Pseudolycoriella</taxon>
    </lineage>
</organism>
<comment type="subcellular location">
    <subcellularLocation>
        <location evidence="1">Secreted</location>
    </subcellularLocation>
</comment>
<evidence type="ECO:0000256" key="4">
    <source>
        <dbReference type="RuleBase" id="RU004262"/>
    </source>
</evidence>
<dbReference type="PRINTS" id="PR00821">
    <property type="entry name" value="TAGLIPASE"/>
</dbReference>
<dbReference type="GO" id="GO:0016298">
    <property type="term" value="F:lipase activity"/>
    <property type="evidence" value="ECO:0007669"/>
    <property type="project" value="InterPro"/>
</dbReference>
<accession>A0A9Q0MLF9</accession>
<comment type="caution">
    <text evidence="6">The sequence shown here is derived from an EMBL/GenBank/DDBJ whole genome shotgun (WGS) entry which is preliminary data.</text>
</comment>
<keyword evidence="3" id="KW-0964">Secreted</keyword>
<evidence type="ECO:0000256" key="3">
    <source>
        <dbReference type="ARBA" id="ARBA00022525"/>
    </source>
</evidence>
<keyword evidence="7" id="KW-1185">Reference proteome</keyword>
<dbReference type="CDD" id="cd00707">
    <property type="entry name" value="Pancreat_lipase_like"/>
    <property type="match status" value="1"/>
</dbReference>
<proteinExistence type="inferred from homology"/>
<evidence type="ECO:0000256" key="1">
    <source>
        <dbReference type="ARBA" id="ARBA00004613"/>
    </source>
</evidence>
<dbReference type="Pfam" id="PF00151">
    <property type="entry name" value="Lipase"/>
    <property type="match status" value="1"/>
</dbReference>
<dbReference type="PANTHER" id="PTHR11610:SF151">
    <property type="entry name" value="PHOSPHOLIPASE A1 MEMBER A-LIKE PROTEIN"/>
    <property type="match status" value="1"/>
</dbReference>
<feature type="non-terminal residue" evidence="6">
    <location>
        <position position="444"/>
    </location>
</feature>
<dbReference type="EMBL" id="WJQU01003243">
    <property type="protein sequence ID" value="KAJ6626576.1"/>
    <property type="molecule type" value="Genomic_DNA"/>
</dbReference>
<evidence type="ECO:0000313" key="7">
    <source>
        <dbReference type="Proteomes" id="UP001151699"/>
    </source>
</evidence>
<dbReference type="OrthoDB" id="199913at2759"/>
<evidence type="ECO:0000313" key="6">
    <source>
        <dbReference type="EMBL" id="KAJ6626576.1"/>
    </source>
</evidence>
<gene>
    <name evidence="6" type="primary">PNLIPRP3</name>
    <name evidence="6" type="ORF">Bhyg_17440</name>
</gene>
<dbReference type="PANTHER" id="PTHR11610">
    <property type="entry name" value="LIPASE"/>
    <property type="match status" value="1"/>
</dbReference>
<dbReference type="AlphaFoldDB" id="A0A9Q0MLF9"/>